<sequence>MLAALLLIGATVLAPADTTRKTIAAHRLAPGESVAVDGRLNDAVWAAVPVAGDFVQQNPDWGQPASQRTEARIAYDDHAVYVAVRAWDTRPDSIASLLARRDASGVYTDWVQIIFDSYNDKRSGYRFGVNPRGVKKDVFHFNDGNEDLSWDAVWDAEVSVDAEGWSAEFRIPLSQLRFRASEMGQTWGLNILRDLARRQERSYWSPMSPDAPGYTSRFGTLTGLTGLRAPRRLEVLPYTVASVTRAPAAGHDGDPFFRGTDPFASVGADVKYGLSSDLTLTATINPDFGQVEADPSEVNLSAFESYFSDKRPFFVEGVDIFQFGVGLGDDNSEGLFYSRRIGRAPQRRMGTSEGRPYVDSPQQTTILGAAKLTGKVARDWNIGVLNAITGQERTRFFDAQTGDIRSIASEPLTSYGMARVRRDFHDGRSAVGAVLTATNRALDDDGLLFLPSSAYTGGLDFRSRFAGGDWEVAGWALGSLVKGDTLAIQRLQLAPQRYYQREDAGHLRYDATRESLNGRGAGLQVGRIGGSRYRGGVLGLYRSPGFEINELGYQRSADQVELAGYGRWFQNTPQGGFRSWNLGWNAYSGWTTGRERTGTGGNVNGNFQLSNLWSGYGGAEIGLGGLETRELRGGPALVDDGFWSTWFGLSSDTRRRVSFGLDGGYGGNAGSNGRNASFSPYVDVRPSSRMQLSLSPGVSWSRDGLQYVTVLGEGDDSEYLFARLDQTTVSITTRLSYTFTPDLSLQFYAQPFVSAGDYRDFMTVADPRASRFEDRYQPADEPFSPDFNFKQMRTNAVVRWEYRPGSTLFVVWSQGRENFGDNGDFRFGRDFNRLFGFDNDVPVPATNVLMLKLNYWLNL</sequence>
<gene>
    <name evidence="4" type="ORF">HNQ61_002727</name>
</gene>
<dbReference type="InterPro" id="IPR010502">
    <property type="entry name" value="Carb-bd_dom_fam9"/>
</dbReference>
<keyword evidence="1" id="KW-0732">Signal</keyword>
<dbReference type="InterPro" id="IPR045670">
    <property type="entry name" value="DUF5916"/>
</dbReference>
<organism evidence="4 5">
    <name type="scientific">Longimicrobium terrae</name>
    <dbReference type="NCBI Taxonomy" id="1639882"/>
    <lineage>
        <taxon>Bacteria</taxon>
        <taxon>Pseudomonadati</taxon>
        <taxon>Gemmatimonadota</taxon>
        <taxon>Longimicrobiia</taxon>
        <taxon>Longimicrobiales</taxon>
        <taxon>Longimicrobiaceae</taxon>
        <taxon>Longimicrobium</taxon>
    </lineage>
</organism>
<evidence type="ECO:0000256" key="1">
    <source>
        <dbReference type="SAM" id="SignalP"/>
    </source>
</evidence>
<proteinExistence type="predicted"/>
<feature type="chain" id="PRO_5032598897" description="Hydrolase" evidence="1">
    <location>
        <begin position="17"/>
        <end position="859"/>
    </location>
</feature>
<dbReference type="Gene3D" id="2.60.40.1190">
    <property type="match status" value="1"/>
</dbReference>
<evidence type="ECO:0000259" key="3">
    <source>
        <dbReference type="Pfam" id="PF19313"/>
    </source>
</evidence>
<name>A0A841GZC3_9BACT</name>
<evidence type="ECO:0000313" key="4">
    <source>
        <dbReference type="EMBL" id="MBB6071103.1"/>
    </source>
</evidence>
<evidence type="ECO:0000313" key="5">
    <source>
        <dbReference type="Proteomes" id="UP000582837"/>
    </source>
</evidence>
<dbReference type="Pfam" id="PF06452">
    <property type="entry name" value="CBM9_1"/>
    <property type="match status" value="1"/>
</dbReference>
<dbReference type="AlphaFoldDB" id="A0A841GZC3"/>
<dbReference type="GO" id="GO:0030246">
    <property type="term" value="F:carbohydrate binding"/>
    <property type="evidence" value="ECO:0007669"/>
    <property type="project" value="InterPro"/>
</dbReference>
<protein>
    <recommendedName>
        <fullName evidence="6">Hydrolase</fullName>
    </recommendedName>
</protein>
<evidence type="ECO:0000259" key="2">
    <source>
        <dbReference type="Pfam" id="PF06452"/>
    </source>
</evidence>
<dbReference type="GO" id="GO:0004553">
    <property type="term" value="F:hydrolase activity, hydrolyzing O-glycosyl compounds"/>
    <property type="evidence" value="ECO:0007669"/>
    <property type="project" value="InterPro"/>
</dbReference>
<keyword evidence="5" id="KW-1185">Reference proteome</keyword>
<dbReference type="SUPFAM" id="SSF49344">
    <property type="entry name" value="CBD9-like"/>
    <property type="match status" value="1"/>
</dbReference>
<feature type="domain" description="Carbohydrate-binding" evidence="2">
    <location>
        <begin position="36"/>
        <end position="222"/>
    </location>
</feature>
<feature type="signal peptide" evidence="1">
    <location>
        <begin position="1"/>
        <end position="16"/>
    </location>
</feature>
<feature type="domain" description="DUF5916" evidence="3">
    <location>
        <begin position="230"/>
        <end position="440"/>
    </location>
</feature>
<evidence type="ECO:0008006" key="6">
    <source>
        <dbReference type="Google" id="ProtNLM"/>
    </source>
</evidence>
<dbReference type="CDD" id="cd09618">
    <property type="entry name" value="CBM9_like_2"/>
    <property type="match status" value="1"/>
</dbReference>
<feature type="domain" description="DUF5916" evidence="3">
    <location>
        <begin position="512"/>
        <end position="857"/>
    </location>
</feature>
<dbReference type="GO" id="GO:0016052">
    <property type="term" value="P:carbohydrate catabolic process"/>
    <property type="evidence" value="ECO:0007669"/>
    <property type="project" value="InterPro"/>
</dbReference>
<reference evidence="4 5" key="1">
    <citation type="submission" date="2020-08" db="EMBL/GenBank/DDBJ databases">
        <title>Genomic Encyclopedia of Type Strains, Phase IV (KMG-IV): sequencing the most valuable type-strain genomes for metagenomic binning, comparative biology and taxonomic classification.</title>
        <authorList>
            <person name="Goeker M."/>
        </authorList>
    </citation>
    <scope>NUCLEOTIDE SEQUENCE [LARGE SCALE GENOMIC DNA]</scope>
    <source>
        <strain evidence="4 5">DSM 29007</strain>
    </source>
</reference>
<dbReference type="Pfam" id="PF19313">
    <property type="entry name" value="DUF5916"/>
    <property type="match status" value="2"/>
</dbReference>
<dbReference type="RefSeq" id="WP_170033692.1">
    <property type="nucleotide sequence ID" value="NZ_JABDTL010000001.1"/>
</dbReference>
<accession>A0A841GZC3</accession>
<dbReference type="EMBL" id="JACHIA010000007">
    <property type="protein sequence ID" value="MBB6071103.1"/>
    <property type="molecule type" value="Genomic_DNA"/>
</dbReference>
<comment type="caution">
    <text evidence="4">The sequence shown here is derived from an EMBL/GenBank/DDBJ whole genome shotgun (WGS) entry which is preliminary data.</text>
</comment>
<dbReference type="Proteomes" id="UP000582837">
    <property type="component" value="Unassembled WGS sequence"/>
</dbReference>